<reference evidence="1" key="1">
    <citation type="submission" date="2021-01" db="EMBL/GenBank/DDBJ databases">
        <authorList>
            <person name="Corre E."/>
            <person name="Pelletier E."/>
            <person name="Niang G."/>
            <person name="Scheremetjew M."/>
            <person name="Finn R."/>
            <person name="Kale V."/>
            <person name="Holt S."/>
            <person name="Cochrane G."/>
            <person name="Meng A."/>
            <person name="Brown T."/>
            <person name="Cohen L."/>
        </authorList>
    </citation>
    <scope>NUCLEOTIDE SEQUENCE</scope>
    <source>
        <strain evidence="1">Pbaha01</strain>
    </source>
</reference>
<sequence>MAQIANLAWSYAKLGFGHGPLIDALSAAALRRITQGSMQALAKTAWAVECCCTNPGTHTRFLRSAVSHCPALADLDAEVARARDEVEGGLTSIDLANTIVHCGLAVSEVLRWHWGGALLERP</sequence>
<gene>
    <name evidence="1" type="ORF">PBAH0796_LOCUS2725</name>
</gene>
<organism evidence="1">
    <name type="scientific">Pyrodinium bahamense</name>
    <dbReference type="NCBI Taxonomy" id="73915"/>
    <lineage>
        <taxon>Eukaryota</taxon>
        <taxon>Sar</taxon>
        <taxon>Alveolata</taxon>
        <taxon>Dinophyceae</taxon>
        <taxon>Gonyaulacales</taxon>
        <taxon>Pyrocystaceae</taxon>
        <taxon>Pyrodinium</taxon>
    </lineage>
</organism>
<dbReference type="EMBL" id="HBEG01004590">
    <property type="protein sequence ID" value="CAD8346987.1"/>
    <property type="molecule type" value="Transcribed_RNA"/>
</dbReference>
<dbReference type="AlphaFoldDB" id="A0A7R9ZXR6"/>
<evidence type="ECO:0000313" key="1">
    <source>
        <dbReference type="EMBL" id="CAD8346987.1"/>
    </source>
</evidence>
<proteinExistence type="predicted"/>
<name>A0A7R9ZXR6_9DINO</name>
<accession>A0A7R9ZXR6</accession>
<protein>
    <submittedName>
        <fullName evidence="1">Uncharacterized protein</fullName>
    </submittedName>
</protein>